<name>L8H097_ACACF</name>
<dbReference type="Proteomes" id="UP000011083">
    <property type="component" value="Unassembled WGS sequence"/>
</dbReference>
<dbReference type="OrthoDB" id="843225at2759"/>
<dbReference type="PANTHER" id="PTHR31964">
    <property type="entry name" value="ADENINE NUCLEOTIDE ALPHA HYDROLASES-LIKE SUPERFAMILY PROTEIN"/>
    <property type="match status" value="1"/>
</dbReference>
<accession>L8H097</accession>
<evidence type="ECO:0000313" key="2">
    <source>
        <dbReference type="EMBL" id="ELR18650.1"/>
    </source>
</evidence>
<dbReference type="CDD" id="cd23659">
    <property type="entry name" value="USP_At3g01520-like"/>
    <property type="match status" value="1"/>
</dbReference>
<reference evidence="2 3" key="1">
    <citation type="journal article" date="2013" name="Genome Biol.">
        <title>Genome of Acanthamoeba castellanii highlights extensive lateral gene transfer and early evolution of tyrosine kinase signaling.</title>
        <authorList>
            <person name="Clarke M."/>
            <person name="Lohan A.J."/>
            <person name="Liu B."/>
            <person name="Lagkouvardos I."/>
            <person name="Roy S."/>
            <person name="Zafar N."/>
            <person name="Bertelli C."/>
            <person name="Schilde C."/>
            <person name="Kianianmomeni A."/>
            <person name="Burglin T.R."/>
            <person name="Frech C."/>
            <person name="Turcotte B."/>
            <person name="Kopec K.O."/>
            <person name="Synnott J.M."/>
            <person name="Choo C."/>
            <person name="Paponov I."/>
            <person name="Finkler A."/>
            <person name="Soon Heng Tan C."/>
            <person name="Hutchins A.P."/>
            <person name="Weinmeier T."/>
            <person name="Rattei T."/>
            <person name="Chu J.S."/>
            <person name="Gimenez G."/>
            <person name="Irimia M."/>
            <person name="Rigden D.J."/>
            <person name="Fitzpatrick D.A."/>
            <person name="Lorenzo-Morales J."/>
            <person name="Bateman A."/>
            <person name="Chiu C.H."/>
            <person name="Tang P."/>
            <person name="Hegemann P."/>
            <person name="Fromm H."/>
            <person name="Raoult D."/>
            <person name="Greub G."/>
            <person name="Miranda-Saavedra D."/>
            <person name="Chen N."/>
            <person name="Nash P."/>
            <person name="Ginger M.L."/>
            <person name="Horn M."/>
            <person name="Schaap P."/>
            <person name="Caler L."/>
            <person name="Loftus B."/>
        </authorList>
    </citation>
    <scope>NUCLEOTIDE SEQUENCE [LARGE SCALE GENOMIC DNA]</scope>
    <source>
        <strain evidence="2 3">Neff</strain>
    </source>
</reference>
<protein>
    <submittedName>
        <fullName evidence="2">Universal stress domain containing protein</fullName>
    </submittedName>
</protein>
<feature type="domain" description="UspA" evidence="1">
    <location>
        <begin position="29"/>
        <end position="176"/>
    </location>
</feature>
<evidence type="ECO:0000313" key="3">
    <source>
        <dbReference type="Proteomes" id="UP000011083"/>
    </source>
</evidence>
<dbReference type="KEGG" id="acan:ACA1_392960"/>
<dbReference type="VEuPathDB" id="AmoebaDB:ACA1_392960"/>
<dbReference type="GeneID" id="14919434"/>
<dbReference type="RefSeq" id="XP_004340693.1">
    <property type="nucleotide sequence ID" value="XM_004340645.1"/>
</dbReference>
<dbReference type="InterPro" id="IPR006016">
    <property type="entry name" value="UspA"/>
</dbReference>
<dbReference type="STRING" id="1257118.L8H097"/>
<dbReference type="PANTHER" id="PTHR31964:SF113">
    <property type="entry name" value="USPA DOMAIN-CONTAINING PROTEIN"/>
    <property type="match status" value="1"/>
</dbReference>
<organism evidence="2 3">
    <name type="scientific">Acanthamoeba castellanii (strain ATCC 30010 / Neff)</name>
    <dbReference type="NCBI Taxonomy" id="1257118"/>
    <lineage>
        <taxon>Eukaryota</taxon>
        <taxon>Amoebozoa</taxon>
        <taxon>Discosea</taxon>
        <taxon>Longamoebia</taxon>
        <taxon>Centramoebida</taxon>
        <taxon>Acanthamoebidae</taxon>
        <taxon>Acanthamoeba</taxon>
    </lineage>
</organism>
<dbReference type="InterPro" id="IPR014729">
    <property type="entry name" value="Rossmann-like_a/b/a_fold"/>
</dbReference>
<dbReference type="EMBL" id="KB007948">
    <property type="protein sequence ID" value="ELR18650.1"/>
    <property type="molecule type" value="Genomic_DNA"/>
</dbReference>
<sequence>MSVPLVITAVENEEKQRAKEESRNLPEHIVAVDGSEHSERAFEWACDQLPKDHTLVLVHGVHKPEFRVEAMPDSEGKWMEKQRRKAFEDYEFMQSARTMHRYARLCRQHERKCEWMTVPYRSATELSDNICSAAQRRGISNIVCGSRGLGTLERALLGSTSSGLVHNCPANVTVVRD</sequence>
<dbReference type="Gene3D" id="3.40.50.620">
    <property type="entry name" value="HUPs"/>
    <property type="match status" value="1"/>
</dbReference>
<dbReference type="InterPro" id="IPR006015">
    <property type="entry name" value="Universal_stress_UspA"/>
</dbReference>
<keyword evidence="3" id="KW-1185">Reference proteome</keyword>
<evidence type="ECO:0000259" key="1">
    <source>
        <dbReference type="Pfam" id="PF00582"/>
    </source>
</evidence>
<dbReference type="PRINTS" id="PR01438">
    <property type="entry name" value="UNVRSLSTRESS"/>
</dbReference>
<dbReference type="SUPFAM" id="SSF52402">
    <property type="entry name" value="Adenine nucleotide alpha hydrolases-like"/>
    <property type="match status" value="1"/>
</dbReference>
<dbReference type="Pfam" id="PF00582">
    <property type="entry name" value="Usp"/>
    <property type="match status" value="1"/>
</dbReference>
<proteinExistence type="predicted"/>
<dbReference type="AlphaFoldDB" id="L8H097"/>
<gene>
    <name evidence="2" type="ORF">ACA1_392960</name>
</gene>